<accession>A0A2H0USC4</accession>
<dbReference type="InterPro" id="IPR006195">
    <property type="entry name" value="aa-tRNA-synth_II"/>
</dbReference>
<evidence type="ECO:0000256" key="6">
    <source>
        <dbReference type="ARBA" id="ARBA00022917"/>
    </source>
</evidence>
<dbReference type="PANTHER" id="PTHR42753">
    <property type="entry name" value="MITOCHONDRIAL RIBOSOME PROTEIN L39/PROLYL-TRNA LIGASE FAMILY MEMBER"/>
    <property type="match status" value="1"/>
</dbReference>
<name>A0A2H0USC4_9BACT</name>
<dbReference type="Pfam" id="PF00587">
    <property type="entry name" value="tRNA-synt_2b"/>
    <property type="match status" value="1"/>
</dbReference>
<keyword evidence="4" id="KW-0547">Nucleotide-binding</keyword>
<dbReference type="Gene3D" id="3.30.930.10">
    <property type="entry name" value="Bira Bifunctional Protein, Domain 2"/>
    <property type="match status" value="1"/>
</dbReference>
<evidence type="ECO:0000256" key="9">
    <source>
        <dbReference type="ARBA" id="ARBA00047671"/>
    </source>
</evidence>
<dbReference type="SUPFAM" id="SSF52954">
    <property type="entry name" value="Class II aaRS ABD-related"/>
    <property type="match status" value="1"/>
</dbReference>
<dbReference type="Proteomes" id="UP000231157">
    <property type="component" value="Unassembled WGS sequence"/>
</dbReference>
<dbReference type="InterPro" id="IPR045864">
    <property type="entry name" value="aa-tRNA-synth_II/BPL/LPL"/>
</dbReference>
<dbReference type="InterPro" id="IPR004154">
    <property type="entry name" value="Anticodon-bd"/>
</dbReference>
<dbReference type="InterPro" id="IPR002316">
    <property type="entry name" value="Pro-tRNA-ligase_IIa"/>
</dbReference>
<dbReference type="InterPro" id="IPR050062">
    <property type="entry name" value="Pro-tRNA_synthetase"/>
</dbReference>
<evidence type="ECO:0000256" key="3">
    <source>
        <dbReference type="ARBA" id="ARBA00022598"/>
    </source>
</evidence>
<evidence type="ECO:0000313" key="12">
    <source>
        <dbReference type="Proteomes" id="UP000231157"/>
    </source>
</evidence>
<dbReference type="Gene3D" id="3.40.50.800">
    <property type="entry name" value="Anticodon-binding domain"/>
    <property type="match status" value="1"/>
</dbReference>
<gene>
    <name evidence="11" type="ORF">COU07_01960</name>
</gene>
<dbReference type="GO" id="GO:0006433">
    <property type="term" value="P:prolyl-tRNA aminoacylation"/>
    <property type="evidence" value="ECO:0007669"/>
    <property type="project" value="InterPro"/>
</dbReference>
<reference evidence="12" key="1">
    <citation type="submission" date="2017-09" db="EMBL/GenBank/DDBJ databases">
        <title>Depth-based differentiation of microbial function through sediment-hosted aquifers and enrichment of novel symbionts in the deep terrestrial subsurface.</title>
        <authorList>
            <person name="Probst A.J."/>
            <person name="Ladd B."/>
            <person name="Jarett J.K."/>
            <person name="Geller-Mcgrath D.E."/>
            <person name="Sieber C.M.K."/>
            <person name="Emerson J.B."/>
            <person name="Anantharaman K."/>
            <person name="Thomas B.C."/>
            <person name="Malmstrom R."/>
            <person name="Stieglmeier M."/>
            <person name="Klingl A."/>
            <person name="Woyke T."/>
            <person name="Ryan C.M."/>
            <person name="Banfield J.F."/>
        </authorList>
    </citation>
    <scope>NUCLEOTIDE SEQUENCE [LARGE SCALE GENOMIC DNA]</scope>
</reference>
<proteinExistence type="predicted"/>
<organism evidence="11 12">
    <name type="scientific">Candidatus Harrisonbacteria bacterium CG10_big_fil_rev_8_21_14_0_10_40_38</name>
    <dbReference type="NCBI Taxonomy" id="1974583"/>
    <lineage>
        <taxon>Bacteria</taxon>
        <taxon>Candidatus Harrisoniibacteriota</taxon>
    </lineage>
</organism>
<keyword evidence="7" id="KW-0030">Aminoacyl-tRNA synthetase</keyword>
<dbReference type="EC" id="6.1.1.15" evidence="1"/>
<evidence type="ECO:0000313" key="11">
    <source>
        <dbReference type="EMBL" id="PIR89273.1"/>
    </source>
</evidence>
<feature type="domain" description="Aminoacyl-transfer RNA synthetases class-II family profile" evidence="10">
    <location>
        <begin position="38"/>
        <end position="314"/>
    </location>
</feature>
<evidence type="ECO:0000256" key="1">
    <source>
        <dbReference type="ARBA" id="ARBA00012831"/>
    </source>
</evidence>
<sequence length="411" mass="46297">MLQSNLFTDAARQFPEGEETANAKYLIRGGFISKASAGVYSILPLGLRVLNNIVQIIREEMNDLGAEELLMPALVEKKYWEKSKRWDTDIIYKTGKSSNAHDFEYGLGWTHEEVIAAIAVNYIQSYKDLPSAVYQFQNKFRAEVRAQGGLLRGREFLMKDLYSFHVDSEDLNKFYAKVAKAYSKAFKRLGLKAMMVEASGGAFTKEYTHEFQVIHPVGEDIVYHCDKCSFAQNKEIYKPEHHADCSGKISESRAIEVGNIFRLGTRFSDSFGLTYLNSKGERLPVVMGSYGIGPTRVMGTLVEVYHDDKGIIWPESVAPFKVHVIDVSRDKKITAGKKVYDALQKAAIPVLYDDRTELRAGEKFATSDLLGIPYRVVVSEKTGSKVELKKRTQNSLKIVTQAELIRLVSSK</sequence>
<keyword evidence="5" id="KW-0067">ATP-binding</keyword>
<dbReference type="InterPro" id="IPR036621">
    <property type="entry name" value="Anticodon-bd_dom_sf"/>
</dbReference>
<dbReference type="Pfam" id="PF03129">
    <property type="entry name" value="HGTP_anticodon"/>
    <property type="match status" value="1"/>
</dbReference>
<dbReference type="PRINTS" id="PR01046">
    <property type="entry name" value="TRNASYNTHPRO"/>
</dbReference>
<dbReference type="PANTHER" id="PTHR42753:SF2">
    <property type="entry name" value="PROLINE--TRNA LIGASE"/>
    <property type="match status" value="1"/>
</dbReference>
<dbReference type="AlphaFoldDB" id="A0A2H0USC4"/>
<keyword evidence="3" id="KW-0436">Ligase</keyword>
<dbReference type="GO" id="GO:0004827">
    <property type="term" value="F:proline-tRNA ligase activity"/>
    <property type="evidence" value="ECO:0007669"/>
    <property type="project" value="UniProtKB-EC"/>
</dbReference>
<evidence type="ECO:0000256" key="8">
    <source>
        <dbReference type="ARBA" id="ARBA00029731"/>
    </source>
</evidence>
<evidence type="ECO:0000256" key="2">
    <source>
        <dbReference type="ARBA" id="ARBA00019110"/>
    </source>
</evidence>
<protein>
    <recommendedName>
        <fullName evidence="2">Proline--tRNA ligase</fullName>
        <ecNumber evidence="1">6.1.1.15</ecNumber>
    </recommendedName>
    <alternativeName>
        <fullName evidence="8">Prolyl-tRNA synthetase</fullName>
    </alternativeName>
</protein>
<dbReference type="InterPro" id="IPR002314">
    <property type="entry name" value="aa-tRNA-synt_IIb"/>
</dbReference>
<dbReference type="GO" id="GO:0005737">
    <property type="term" value="C:cytoplasm"/>
    <property type="evidence" value="ECO:0007669"/>
    <property type="project" value="InterPro"/>
</dbReference>
<dbReference type="SUPFAM" id="SSF55681">
    <property type="entry name" value="Class II aaRS and biotin synthetases"/>
    <property type="match status" value="1"/>
</dbReference>
<keyword evidence="6" id="KW-0648">Protein biosynthesis</keyword>
<comment type="catalytic activity">
    <reaction evidence="9">
        <text>tRNA(Pro) + L-proline + ATP = L-prolyl-tRNA(Pro) + AMP + diphosphate</text>
        <dbReference type="Rhea" id="RHEA:14305"/>
        <dbReference type="Rhea" id="RHEA-COMP:9700"/>
        <dbReference type="Rhea" id="RHEA-COMP:9702"/>
        <dbReference type="ChEBI" id="CHEBI:30616"/>
        <dbReference type="ChEBI" id="CHEBI:33019"/>
        <dbReference type="ChEBI" id="CHEBI:60039"/>
        <dbReference type="ChEBI" id="CHEBI:78442"/>
        <dbReference type="ChEBI" id="CHEBI:78532"/>
        <dbReference type="ChEBI" id="CHEBI:456215"/>
        <dbReference type="EC" id="6.1.1.15"/>
    </reaction>
</comment>
<evidence type="ECO:0000256" key="4">
    <source>
        <dbReference type="ARBA" id="ARBA00022741"/>
    </source>
</evidence>
<comment type="caution">
    <text evidence="11">The sequence shown here is derived from an EMBL/GenBank/DDBJ whole genome shotgun (WGS) entry which is preliminary data.</text>
</comment>
<evidence type="ECO:0000259" key="10">
    <source>
        <dbReference type="PROSITE" id="PS50862"/>
    </source>
</evidence>
<dbReference type="GO" id="GO:0005524">
    <property type="term" value="F:ATP binding"/>
    <property type="evidence" value="ECO:0007669"/>
    <property type="project" value="UniProtKB-KW"/>
</dbReference>
<dbReference type="EMBL" id="PFAZ01000002">
    <property type="protein sequence ID" value="PIR89273.1"/>
    <property type="molecule type" value="Genomic_DNA"/>
</dbReference>
<evidence type="ECO:0000256" key="5">
    <source>
        <dbReference type="ARBA" id="ARBA00022840"/>
    </source>
</evidence>
<dbReference type="PROSITE" id="PS50862">
    <property type="entry name" value="AA_TRNA_LIGASE_II"/>
    <property type="match status" value="1"/>
</dbReference>
<evidence type="ECO:0000256" key="7">
    <source>
        <dbReference type="ARBA" id="ARBA00023146"/>
    </source>
</evidence>